<evidence type="ECO:0000313" key="2">
    <source>
        <dbReference type="EMBL" id="PMD55946.1"/>
    </source>
</evidence>
<dbReference type="Pfam" id="PF08719">
    <property type="entry name" value="NADAR"/>
    <property type="match status" value="1"/>
</dbReference>
<dbReference type="InterPro" id="IPR037238">
    <property type="entry name" value="YbiA-like_sf"/>
</dbReference>
<dbReference type="Gene3D" id="1.10.357.40">
    <property type="entry name" value="YbiA-like"/>
    <property type="match status" value="1"/>
</dbReference>
<dbReference type="InterPro" id="IPR012816">
    <property type="entry name" value="NADAR"/>
</dbReference>
<accession>A0A2J6SYW0</accession>
<organism evidence="2 3">
    <name type="scientific">Hyaloscypha bicolor E</name>
    <dbReference type="NCBI Taxonomy" id="1095630"/>
    <lineage>
        <taxon>Eukaryota</taxon>
        <taxon>Fungi</taxon>
        <taxon>Dikarya</taxon>
        <taxon>Ascomycota</taxon>
        <taxon>Pezizomycotina</taxon>
        <taxon>Leotiomycetes</taxon>
        <taxon>Helotiales</taxon>
        <taxon>Hyaloscyphaceae</taxon>
        <taxon>Hyaloscypha</taxon>
        <taxon>Hyaloscypha bicolor</taxon>
    </lineage>
</organism>
<evidence type="ECO:0000313" key="3">
    <source>
        <dbReference type="Proteomes" id="UP000235371"/>
    </source>
</evidence>
<dbReference type="InParanoid" id="A0A2J6SYW0"/>
<dbReference type="STRING" id="1095630.A0A2J6SYW0"/>
<protein>
    <submittedName>
        <fullName evidence="2">DUF1768-domain-containing protein</fullName>
    </submittedName>
</protein>
<sequence>MKAEDSSPIYFWREYGEIYGYLSQWYHSPFHTDNDSTIVYQTAEQYMMHQKAILFSDHEIAAQILKTTVPKEQKALGRRVSNFNQEVWEANRERIVEEGSYFKFKYGEDEGEGKDDGTSLREKLLGTGDREIVEASPMDRIWGVGFGAKNAGSRRKDWGLNLLGKALVRARERLRAEQAEMDQHKS</sequence>
<dbReference type="NCBIfam" id="TIGR02464">
    <property type="entry name" value="ribofla_fusion"/>
    <property type="match status" value="1"/>
</dbReference>
<evidence type="ECO:0000259" key="1">
    <source>
        <dbReference type="Pfam" id="PF08719"/>
    </source>
</evidence>
<dbReference type="CDD" id="cd15457">
    <property type="entry name" value="NADAR"/>
    <property type="match status" value="1"/>
</dbReference>
<dbReference type="EMBL" id="KZ613854">
    <property type="protein sequence ID" value="PMD55946.1"/>
    <property type="molecule type" value="Genomic_DNA"/>
</dbReference>
<dbReference type="AlphaFoldDB" id="A0A2J6SYW0"/>
<dbReference type="OrthoDB" id="206452at2759"/>
<feature type="domain" description="NADAR" evidence="1">
    <location>
        <begin position="10"/>
        <end position="175"/>
    </location>
</feature>
<keyword evidence="3" id="KW-1185">Reference proteome</keyword>
<dbReference type="Proteomes" id="UP000235371">
    <property type="component" value="Unassembled WGS sequence"/>
</dbReference>
<dbReference type="RefSeq" id="XP_024732850.1">
    <property type="nucleotide sequence ID" value="XM_024875463.1"/>
</dbReference>
<gene>
    <name evidence="2" type="ORF">K444DRAFT_537443</name>
</gene>
<proteinExistence type="predicted"/>
<reference evidence="2 3" key="1">
    <citation type="submission" date="2016-04" db="EMBL/GenBank/DDBJ databases">
        <title>A degradative enzymes factory behind the ericoid mycorrhizal symbiosis.</title>
        <authorList>
            <consortium name="DOE Joint Genome Institute"/>
            <person name="Martino E."/>
            <person name="Morin E."/>
            <person name="Grelet G."/>
            <person name="Kuo A."/>
            <person name="Kohler A."/>
            <person name="Daghino S."/>
            <person name="Barry K."/>
            <person name="Choi C."/>
            <person name="Cichocki N."/>
            <person name="Clum A."/>
            <person name="Copeland A."/>
            <person name="Hainaut M."/>
            <person name="Haridas S."/>
            <person name="Labutti K."/>
            <person name="Lindquist E."/>
            <person name="Lipzen A."/>
            <person name="Khouja H.-R."/>
            <person name="Murat C."/>
            <person name="Ohm R."/>
            <person name="Olson A."/>
            <person name="Spatafora J."/>
            <person name="Veneault-Fourrey C."/>
            <person name="Henrissat B."/>
            <person name="Grigoriev I."/>
            <person name="Martin F."/>
            <person name="Perotto S."/>
        </authorList>
    </citation>
    <scope>NUCLEOTIDE SEQUENCE [LARGE SCALE GENOMIC DNA]</scope>
    <source>
        <strain evidence="2 3">E</strain>
    </source>
</reference>
<name>A0A2J6SYW0_9HELO</name>
<dbReference type="GeneID" id="36583543"/>
<dbReference type="SUPFAM" id="SSF143990">
    <property type="entry name" value="YbiA-like"/>
    <property type="match status" value="1"/>
</dbReference>